<keyword evidence="18" id="KW-1185">Reference proteome</keyword>
<dbReference type="PANTHER" id="PTHR43547">
    <property type="entry name" value="TWO-COMPONENT HISTIDINE KINASE"/>
    <property type="match status" value="1"/>
</dbReference>
<keyword evidence="13" id="KW-0812">Transmembrane</keyword>
<keyword evidence="9" id="KW-0805">Transcription regulation</keyword>
<evidence type="ECO:0000259" key="14">
    <source>
        <dbReference type="PROSITE" id="PS01124"/>
    </source>
</evidence>
<dbReference type="OrthoDB" id="358279at2"/>
<keyword evidence="13" id="KW-0472">Membrane</keyword>
<feature type="modified residue" description="4-aspartylphosphate" evidence="12">
    <location>
        <position position="1145"/>
    </location>
</feature>
<dbReference type="PATRIC" id="fig|1454006.5.peg.2732"/>
<dbReference type="InterPro" id="IPR013783">
    <property type="entry name" value="Ig-like_fold"/>
</dbReference>
<feature type="domain" description="Histidine kinase" evidence="15">
    <location>
        <begin position="829"/>
        <end position="1050"/>
    </location>
</feature>
<evidence type="ECO:0000256" key="2">
    <source>
        <dbReference type="ARBA" id="ARBA00012438"/>
    </source>
</evidence>
<dbReference type="PANTHER" id="PTHR43547:SF2">
    <property type="entry name" value="HYBRID SIGNAL TRANSDUCTION HISTIDINE KINASE C"/>
    <property type="match status" value="1"/>
</dbReference>
<dbReference type="SMART" id="SM00387">
    <property type="entry name" value="HATPase_c"/>
    <property type="match status" value="1"/>
</dbReference>
<dbReference type="SUPFAM" id="SSF63829">
    <property type="entry name" value="Calcium-dependent phosphotriesterase"/>
    <property type="match status" value="2"/>
</dbReference>
<dbReference type="InterPro" id="IPR004358">
    <property type="entry name" value="Sig_transdc_His_kin-like_C"/>
</dbReference>
<dbReference type="InterPro" id="IPR011123">
    <property type="entry name" value="Y_Y_Y"/>
</dbReference>
<dbReference type="InterPro" id="IPR011006">
    <property type="entry name" value="CheY-like_superfamily"/>
</dbReference>
<dbReference type="InterPro" id="IPR018060">
    <property type="entry name" value="HTH_AraC"/>
</dbReference>
<dbReference type="PRINTS" id="PR00344">
    <property type="entry name" value="BCTRLSENSOR"/>
</dbReference>
<evidence type="ECO:0000259" key="15">
    <source>
        <dbReference type="PROSITE" id="PS50109"/>
    </source>
</evidence>
<dbReference type="Proteomes" id="UP000032229">
    <property type="component" value="Chromosome"/>
</dbReference>
<dbReference type="PROSITE" id="PS50109">
    <property type="entry name" value="HIS_KIN"/>
    <property type="match status" value="1"/>
</dbReference>
<reference evidence="17 18" key="1">
    <citation type="submission" date="2014-02" db="EMBL/GenBank/DDBJ databases">
        <authorList>
            <person name="Young C.-C."/>
            <person name="Hameed A."/>
            <person name="Huang H.-C."/>
            <person name="Shahina M."/>
        </authorList>
    </citation>
    <scope>NUCLEOTIDE SEQUENCE [LARGE SCALE GENOMIC DNA]</scope>
    <source>
        <strain evidence="17 18">CC-SAMT-1</strain>
    </source>
</reference>
<dbReference type="InterPro" id="IPR018062">
    <property type="entry name" value="HTH_AraC-typ_CS"/>
</dbReference>
<evidence type="ECO:0000256" key="10">
    <source>
        <dbReference type="ARBA" id="ARBA00023125"/>
    </source>
</evidence>
<dbReference type="SUPFAM" id="SSF52172">
    <property type="entry name" value="CheY-like"/>
    <property type="match status" value="1"/>
</dbReference>
<keyword evidence="11" id="KW-0804">Transcription</keyword>
<name>A0A0C5WNQ4_9FLAO</name>
<feature type="domain" description="Response regulatory" evidence="16">
    <location>
        <begin position="1097"/>
        <end position="1212"/>
    </location>
</feature>
<evidence type="ECO:0000256" key="13">
    <source>
        <dbReference type="SAM" id="Phobius"/>
    </source>
</evidence>
<evidence type="ECO:0000256" key="4">
    <source>
        <dbReference type="ARBA" id="ARBA00022679"/>
    </source>
</evidence>
<dbReference type="SUPFAM" id="SSF47384">
    <property type="entry name" value="Homodimeric domain of signal transducing histidine kinase"/>
    <property type="match status" value="1"/>
</dbReference>
<dbReference type="Pfam" id="PF12833">
    <property type="entry name" value="HTH_18"/>
    <property type="match status" value="1"/>
</dbReference>
<dbReference type="InterPro" id="IPR036890">
    <property type="entry name" value="HATPase_C_sf"/>
</dbReference>
<dbReference type="SMART" id="SM00388">
    <property type="entry name" value="HisKA"/>
    <property type="match status" value="1"/>
</dbReference>
<dbReference type="EMBL" id="CP007202">
    <property type="protein sequence ID" value="AJR04545.1"/>
    <property type="molecule type" value="Genomic_DNA"/>
</dbReference>
<dbReference type="Gene3D" id="1.10.10.60">
    <property type="entry name" value="Homeodomain-like"/>
    <property type="match status" value="1"/>
</dbReference>
<evidence type="ECO:0000313" key="18">
    <source>
        <dbReference type="Proteomes" id="UP000032229"/>
    </source>
</evidence>
<keyword evidence="3 12" id="KW-0597">Phosphoprotein</keyword>
<evidence type="ECO:0000313" key="17">
    <source>
        <dbReference type="EMBL" id="AJR04545.1"/>
    </source>
</evidence>
<dbReference type="InterPro" id="IPR015943">
    <property type="entry name" value="WD40/YVTN_repeat-like_dom_sf"/>
</dbReference>
<dbReference type="Pfam" id="PF00072">
    <property type="entry name" value="Response_reg"/>
    <property type="match status" value="1"/>
</dbReference>
<dbReference type="PROSITE" id="PS00041">
    <property type="entry name" value="HTH_ARAC_FAMILY_1"/>
    <property type="match status" value="1"/>
</dbReference>
<dbReference type="PROSITE" id="PS50110">
    <property type="entry name" value="RESPONSE_REGULATORY"/>
    <property type="match status" value="1"/>
</dbReference>
<dbReference type="KEGG" id="sze:AW14_13780"/>
<dbReference type="CDD" id="cd00082">
    <property type="entry name" value="HisKA"/>
    <property type="match status" value="1"/>
</dbReference>
<feature type="domain" description="HTH araC/xylS-type" evidence="14">
    <location>
        <begin position="1244"/>
        <end position="1343"/>
    </location>
</feature>
<proteinExistence type="predicted"/>
<dbReference type="FunFam" id="1.10.287.130:FF:000034">
    <property type="entry name" value="Two-component system sensor histidine kinase/response regulator"/>
    <property type="match status" value="1"/>
</dbReference>
<keyword evidence="10" id="KW-0238">DNA-binding</keyword>
<keyword evidence="7" id="KW-0067">ATP-binding</keyword>
<dbReference type="GO" id="GO:0005524">
    <property type="term" value="F:ATP binding"/>
    <property type="evidence" value="ECO:0007669"/>
    <property type="project" value="UniProtKB-KW"/>
</dbReference>
<organism evidence="17 18">
    <name type="scientific">Siansivirga zeaxanthinifaciens CC-SAMT-1</name>
    <dbReference type="NCBI Taxonomy" id="1454006"/>
    <lineage>
        <taxon>Bacteria</taxon>
        <taxon>Pseudomonadati</taxon>
        <taxon>Bacteroidota</taxon>
        <taxon>Flavobacteriia</taxon>
        <taxon>Flavobacteriales</taxon>
        <taxon>Flavobacteriaceae</taxon>
        <taxon>Siansivirga</taxon>
    </lineage>
</organism>
<dbReference type="FunFam" id="2.60.40.10:FF:000791">
    <property type="entry name" value="Two-component system sensor histidine kinase/response regulator"/>
    <property type="match status" value="1"/>
</dbReference>
<dbReference type="InterPro" id="IPR003661">
    <property type="entry name" value="HisK_dim/P_dom"/>
</dbReference>
<evidence type="ECO:0000256" key="3">
    <source>
        <dbReference type="ARBA" id="ARBA00022553"/>
    </source>
</evidence>
<evidence type="ECO:0000256" key="1">
    <source>
        <dbReference type="ARBA" id="ARBA00000085"/>
    </source>
</evidence>
<evidence type="ECO:0000256" key="12">
    <source>
        <dbReference type="PROSITE-ProRule" id="PRU00169"/>
    </source>
</evidence>
<keyword evidence="6 17" id="KW-0418">Kinase</keyword>
<dbReference type="Gene3D" id="1.10.287.130">
    <property type="match status" value="1"/>
</dbReference>
<keyword evidence="5" id="KW-0547">Nucleotide-binding</keyword>
<dbReference type="PROSITE" id="PS01124">
    <property type="entry name" value="HTH_ARAC_FAMILY_2"/>
    <property type="match status" value="1"/>
</dbReference>
<feature type="transmembrane region" description="Helical" evidence="13">
    <location>
        <begin position="775"/>
        <end position="793"/>
    </location>
</feature>
<evidence type="ECO:0000256" key="6">
    <source>
        <dbReference type="ARBA" id="ARBA00022777"/>
    </source>
</evidence>
<dbReference type="EC" id="2.7.13.3" evidence="2"/>
<evidence type="ECO:0000256" key="7">
    <source>
        <dbReference type="ARBA" id="ARBA00022840"/>
    </source>
</evidence>
<dbReference type="SUPFAM" id="SSF46689">
    <property type="entry name" value="Homeodomain-like"/>
    <property type="match status" value="1"/>
</dbReference>
<dbReference type="Gene3D" id="3.30.565.10">
    <property type="entry name" value="Histidine kinase-like ATPase, C-terminal domain"/>
    <property type="match status" value="1"/>
</dbReference>
<accession>A0A0C5WNQ4</accession>
<protein>
    <recommendedName>
        <fullName evidence="2">histidine kinase</fullName>
        <ecNumber evidence="2">2.7.13.3</ecNumber>
    </recommendedName>
</protein>
<sequence>MHRLFVIFFFFSSVWVGFTQNEIYKFTHITTLDGLSQNSVINLHQDDLGQIWIATRDGLNKYDGTEFTVFRHQKDNPSSISNNDVTCIKQGSDGFIWVGTTKGLNRYNPKNNTFKTFYSNVYSLAHNTIWAITELSNKELWIGTPFGLSIYYKDTDSFKSGFLTNSVHTIFETTNGSVYIGTRDGLKQLVSKENNSYQFKTIKGTEGLFVQDIIESPNGSLLFGTKTKSVLEYNIKNETLVPYFTEATLKDKNRNVRQLLLDEKGKLWIGTYNGLQIADESKKLITLHHDINDSESISDNFIKTLLKDQKGSIWVGTYQDGINIWDESNINFINITQKPGNTGLNYKAVSSIVKHKKQLFFGTEGGGISIWNTNTKTFEHITKDNNPELKDDNIKNLCISNDDKLWIGTFEHGFSVYNLNSKSFENTEIPKDLLTLLDGVGVLIIKQYDNDTMLIGTMDKGLIKYDVKNKLFNVIDTSLSSGLSQNSIRAIKVDSNKNIWLSTNIGLNVIDAHGTIKSYFYDKESSTSFPMTTIFEDAKGTIWVGTDADGLFKLVNNNFVPVDLKLGNTSLLGVRDIVENNKGDFWISTSNQGIIHYNPANNKIIAHYTQKQGLANNQFNNNASLRVGDSKFFFGGPAGAIYFDANNFVKNNYSPQVILTDFKIKNKSISAIDKRKIISNTITYTKDVKLSHEQGNFNISFAIPNYVNSIANRYIYRLKGLEDEWIETAQNSVSYTIQNPGNYTFEVKGINNDGVSNKIPTTLNIKVSPAPWRTWWAFFIYGMIIFIILYYLLNILKSRTKLSQQLEFEQIQAEQAKEINKAKLEFFTNISHEFRTPLTLILGPLHQILENYRGSSIMYKKLKVIESNAKHLLQLINRLMDFRKLENNLIKLEAAEGNIVKFLKEIYLSFSEYANDGNYDFNFYTTSEEIFVYYDRYKLERVFYNLISNAFRFTPKNGKITIRITEEPGNIKIQVEDTGVGIAKEYRDKIFERFFELTANRKPDQNYNKSTGIGLSIVKNIVELHKGNINVFENENDKGSIFAVELPLGRDHLKDDEIIQDFKFSDDLSQYVYQKAEPPIILEEDILESIILEDKPTILLVEDNKPLRKFMRDLLKQNYNVLEAKNGQIGFNIALKEQVDIIVSDVIMPVMTGTELCSIIKNDLRTSHIPLILLTSRSSLIFKIEGLESGADDYISKPFDVNEFKLRIKNILNSISLLKQRMTTTDTKNTEDIVLSSLDEKLYVKALQIVEKNIGNEQFDIPSFCEELGVSRTVLFKKVKAWTNFTPNEFIQHIRLKKGAQLLEQGKINISQISYVVGFKNPKYFSKCFRKKYGKTPTEYAKTFLEY</sequence>
<dbReference type="SUPFAM" id="SSF101898">
    <property type="entry name" value="NHL repeat"/>
    <property type="match status" value="1"/>
</dbReference>
<dbReference type="HOGENOM" id="CLU_000445_28_1_10"/>
<keyword evidence="8" id="KW-0902">Two-component regulatory system</keyword>
<dbReference type="SMART" id="SM00342">
    <property type="entry name" value="HTH_ARAC"/>
    <property type="match status" value="1"/>
</dbReference>
<dbReference type="FunFam" id="3.30.565.10:FF:000037">
    <property type="entry name" value="Hybrid sensor histidine kinase/response regulator"/>
    <property type="match status" value="1"/>
</dbReference>
<dbReference type="STRING" id="1454006.AW14_13780"/>
<dbReference type="Gene3D" id="2.130.10.10">
    <property type="entry name" value="YVTN repeat-like/Quinoprotein amine dehydrogenase"/>
    <property type="match status" value="2"/>
</dbReference>
<keyword evidence="4" id="KW-0808">Transferase</keyword>
<dbReference type="InterPro" id="IPR011110">
    <property type="entry name" value="Reg_prop"/>
</dbReference>
<evidence type="ECO:0000259" key="16">
    <source>
        <dbReference type="PROSITE" id="PS50110"/>
    </source>
</evidence>
<evidence type="ECO:0000256" key="8">
    <source>
        <dbReference type="ARBA" id="ARBA00023012"/>
    </source>
</evidence>
<dbReference type="Pfam" id="PF02518">
    <property type="entry name" value="HATPase_c"/>
    <property type="match status" value="1"/>
</dbReference>
<keyword evidence="13" id="KW-1133">Transmembrane helix</keyword>
<comment type="catalytic activity">
    <reaction evidence="1">
        <text>ATP + protein L-histidine = ADP + protein N-phospho-L-histidine.</text>
        <dbReference type="EC" id="2.7.13.3"/>
    </reaction>
</comment>
<dbReference type="Gene3D" id="3.40.50.2300">
    <property type="match status" value="1"/>
</dbReference>
<dbReference type="Pfam" id="PF07495">
    <property type="entry name" value="Y_Y_Y"/>
    <property type="match status" value="1"/>
</dbReference>
<evidence type="ECO:0000256" key="11">
    <source>
        <dbReference type="ARBA" id="ARBA00023163"/>
    </source>
</evidence>
<dbReference type="RefSeq" id="WP_044639267.1">
    <property type="nucleotide sequence ID" value="NZ_CP007202.1"/>
</dbReference>
<dbReference type="InterPro" id="IPR001789">
    <property type="entry name" value="Sig_transdc_resp-reg_receiver"/>
</dbReference>
<dbReference type="Gene3D" id="2.60.40.10">
    <property type="entry name" value="Immunoglobulins"/>
    <property type="match status" value="1"/>
</dbReference>
<dbReference type="InterPro" id="IPR009057">
    <property type="entry name" value="Homeodomain-like_sf"/>
</dbReference>
<evidence type="ECO:0000256" key="5">
    <source>
        <dbReference type="ARBA" id="ARBA00022741"/>
    </source>
</evidence>
<dbReference type="GO" id="GO:0000155">
    <property type="term" value="F:phosphorelay sensor kinase activity"/>
    <property type="evidence" value="ECO:0007669"/>
    <property type="project" value="InterPro"/>
</dbReference>
<evidence type="ECO:0000256" key="9">
    <source>
        <dbReference type="ARBA" id="ARBA00023015"/>
    </source>
</evidence>
<dbReference type="InterPro" id="IPR036097">
    <property type="entry name" value="HisK_dim/P_sf"/>
</dbReference>
<dbReference type="InterPro" id="IPR005467">
    <property type="entry name" value="His_kinase_dom"/>
</dbReference>
<dbReference type="Pfam" id="PF00512">
    <property type="entry name" value="HisKA"/>
    <property type="match status" value="1"/>
</dbReference>
<dbReference type="SMART" id="SM00448">
    <property type="entry name" value="REC"/>
    <property type="match status" value="1"/>
</dbReference>
<dbReference type="Pfam" id="PF07494">
    <property type="entry name" value="Reg_prop"/>
    <property type="match status" value="4"/>
</dbReference>
<dbReference type="SUPFAM" id="SSF55874">
    <property type="entry name" value="ATPase domain of HSP90 chaperone/DNA topoisomerase II/histidine kinase"/>
    <property type="match status" value="1"/>
</dbReference>
<dbReference type="CDD" id="cd17574">
    <property type="entry name" value="REC_OmpR"/>
    <property type="match status" value="1"/>
</dbReference>
<dbReference type="InterPro" id="IPR003594">
    <property type="entry name" value="HATPase_dom"/>
</dbReference>
<dbReference type="GO" id="GO:0043565">
    <property type="term" value="F:sequence-specific DNA binding"/>
    <property type="evidence" value="ECO:0007669"/>
    <property type="project" value="InterPro"/>
</dbReference>
<gene>
    <name evidence="17" type="ORF">AW14_13780</name>
</gene>
<dbReference type="GO" id="GO:0003700">
    <property type="term" value="F:DNA-binding transcription factor activity"/>
    <property type="evidence" value="ECO:0007669"/>
    <property type="project" value="InterPro"/>
</dbReference>